<dbReference type="InterPro" id="IPR003660">
    <property type="entry name" value="HAMP_dom"/>
</dbReference>
<dbReference type="SUPFAM" id="SSF158472">
    <property type="entry name" value="HAMP domain-like"/>
    <property type="match status" value="1"/>
</dbReference>
<dbReference type="Pfam" id="PF00512">
    <property type="entry name" value="HisKA"/>
    <property type="match status" value="1"/>
</dbReference>
<dbReference type="Gene3D" id="6.10.340.10">
    <property type="match status" value="1"/>
</dbReference>
<dbReference type="GO" id="GO:0005886">
    <property type="term" value="C:plasma membrane"/>
    <property type="evidence" value="ECO:0007669"/>
    <property type="project" value="TreeGrafter"/>
</dbReference>
<evidence type="ECO:0000256" key="8">
    <source>
        <dbReference type="ARBA" id="ARBA00022989"/>
    </source>
</evidence>
<dbReference type="SUPFAM" id="SSF55874">
    <property type="entry name" value="ATPase domain of HSP90 chaperone/DNA topoisomerase II/histidine kinase"/>
    <property type="match status" value="1"/>
</dbReference>
<dbReference type="InterPro" id="IPR036097">
    <property type="entry name" value="HisK_dim/P_sf"/>
</dbReference>
<evidence type="ECO:0000256" key="9">
    <source>
        <dbReference type="ARBA" id="ARBA00023012"/>
    </source>
</evidence>
<dbReference type="SMART" id="SM00304">
    <property type="entry name" value="HAMP"/>
    <property type="match status" value="1"/>
</dbReference>
<dbReference type="EC" id="2.7.13.3" evidence="3"/>
<dbReference type="Gene3D" id="3.30.565.10">
    <property type="entry name" value="Histidine kinase-like ATPase, C-terminal domain"/>
    <property type="match status" value="1"/>
</dbReference>
<keyword evidence="7" id="KW-0418">Kinase</keyword>
<dbReference type="RefSeq" id="WP_055149632.1">
    <property type="nucleotide sequence ID" value="NZ_JXSZ01000011.1"/>
</dbReference>
<feature type="transmembrane region" description="Helical" evidence="10">
    <location>
        <begin position="7"/>
        <end position="28"/>
    </location>
</feature>
<keyword evidence="14" id="KW-1185">Reference proteome</keyword>
<evidence type="ECO:0000313" key="14">
    <source>
        <dbReference type="Proteomes" id="UP000050454"/>
    </source>
</evidence>
<dbReference type="OrthoDB" id="1522504at2"/>
<dbReference type="SUPFAM" id="SSF47384">
    <property type="entry name" value="Homodimeric domain of signal transducing histidine kinase"/>
    <property type="match status" value="1"/>
</dbReference>
<comment type="caution">
    <text evidence="13">The sequence shown here is derived from an EMBL/GenBank/DDBJ whole genome shotgun (WGS) entry which is preliminary data.</text>
</comment>
<keyword evidence="5" id="KW-0808">Transferase</keyword>
<evidence type="ECO:0000256" key="2">
    <source>
        <dbReference type="ARBA" id="ARBA00004370"/>
    </source>
</evidence>
<dbReference type="PANTHER" id="PTHR45436">
    <property type="entry name" value="SENSOR HISTIDINE KINASE YKOH"/>
    <property type="match status" value="1"/>
</dbReference>
<dbReference type="SMART" id="SM00387">
    <property type="entry name" value="HATPase_c"/>
    <property type="match status" value="1"/>
</dbReference>
<dbReference type="CDD" id="cd00082">
    <property type="entry name" value="HisKA"/>
    <property type="match status" value="1"/>
</dbReference>
<dbReference type="SMART" id="SM00388">
    <property type="entry name" value="HisKA"/>
    <property type="match status" value="1"/>
</dbReference>
<dbReference type="InterPro" id="IPR003594">
    <property type="entry name" value="HATPase_dom"/>
</dbReference>
<keyword evidence="9" id="KW-0902">Two-component regulatory system</keyword>
<dbReference type="Gene3D" id="1.10.287.130">
    <property type="match status" value="1"/>
</dbReference>
<proteinExistence type="predicted"/>
<feature type="transmembrane region" description="Helical" evidence="10">
    <location>
        <begin position="153"/>
        <end position="177"/>
    </location>
</feature>
<evidence type="ECO:0000256" key="1">
    <source>
        <dbReference type="ARBA" id="ARBA00000085"/>
    </source>
</evidence>
<keyword evidence="10" id="KW-0472">Membrane</keyword>
<evidence type="ECO:0000256" key="6">
    <source>
        <dbReference type="ARBA" id="ARBA00022692"/>
    </source>
</evidence>
<dbReference type="EMBL" id="LGTQ01000011">
    <property type="protein sequence ID" value="KPM47428.1"/>
    <property type="molecule type" value="Genomic_DNA"/>
</dbReference>
<keyword evidence="4" id="KW-0597">Phosphoprotein</keyword>
<dbReference type="Proteomes" id="UP000050454">
    <property type="component" value="Unassembled WGS sequence"/>
</dbReference>
<evidence type="ECO:0000256" key="10">
    <source>
        <dbReference type="SAM" id="Phobius"/>
    </source>
</evidence>
<dbReference type="InterPro" id="IPR005467">
    <property type="entry name" value="His_kinase_dom"/>
</dbReference>
<evidence type="ECO:0000256" key="4">
    <source>
        <dbReference type="ARBA" id="ARBA00022553"/>
    </source>
</evidence>
<dbReference type="GO" id="GO:0000155">
    <property type="term" value="F:phosphorelay sensor kinase activity"/>
    <property type="evidence" value="ECO:0007669"/>
    <property type="project" value="InterPro"/>
</dbReference>
<organism evidence="13 14">
    <name type="scientific">Jiulongibacter sediminis</name>
    <dbReference type="NCBI Taxonomy" id="1605367"/>
    <lineage>
        <taxon>Bacteria</taxon>
        <taxon>Pseudomonadati</taxon>
        <taxon>Bacteroidota</taxon>
        <taxon>Cytophagia</taxon>
        <taxon>Cytophagales</taxon>
        <taxon>Leadbetterellaceae</taxon>
        <taxon>Jiulongibacter</taxon>
    </lineage>
</organism>
<dbReference type="STRING" id="1605367.AFM12_14845"/>
<evidence type="ECO:0000259" key="12">
    <source>
        <dbReference type="PROSITE" id="PS50885"/>
    </source>
</evidence>
<dbReference type="PROSITE" id="PS50109">
    <property type="entry name" value="HIS_KIN"/>
    <property type="match status" value="1"/>
</dbReference>
<evidence type="ECO:0000256" key="5">
    <source>
        <dbReference type="ARBA" id="ARBA00022679"/>
    </source>
</evidence>
<dbReference type="AlphaFoldDB" id="A0A0N8H9I0"/>
<dbReference type="InterPro" id="IPR050428">
    <property type="entry name" value="TCS_sensor_his_kinase"/>
</dbReference>
<name>A0A0N8H9I0_9BACT</name>
<gene>
    <name evidence="13" type="ORF">AFM12_14845</name>
</gene>
<protein>
    <recommendedName>
        <fullName evidence="3">histidine kinase</fullName>
        <ecNumber evidence="3">2.7.13.3</ecNumber>
    </recommendedName>
</protein>
<keyword evidence="8 10" id="KW-1133">Transmembrane helix</keyword>
<dbReference type="InterPro" id="IPR003661">
    <property type="entry name" value="HisK_dim/P_dom"/>
</dbReference>
<sequence>MTLRRRISVTVASVFSLILALTCTTIFISSAKFREDEFISRLKDRALNTVRLLVEVQEVDNQLLKLIDKNTLNSFLNEKVLVFDETFAPIYSSLDDEELKWEHNDLITLRQDGFLYRKVGKRELIGISHLYQNETYYVLNSAEDVYGKRKLDYLLLILIITFLVGTSLIWVIVLYVIKNLLRPLEVMKDQIIEISANKLRHRIPEETGLQEIKALTEAFNKMIGRIGAAFEAQREFNANASHELRTPLARLTVRIDGMRSKFSEQPEIMAYLNGLTEDVEQLSDLIQSLLLLSRLEKGESPTDLETVRIDELIFTAFDQLKKSGKDADLNFEIEELPDQDVQLEVMGNKSLLQIAFNNLLRNALEYGETPRASVHISNQASDCLIIAIENDGKVLSDYEQSRLFQPFVRHSNSQHKAGSGLGLRITQRILNYHKAGIKYSSPNGSVNRFTVTFKI</sequence>
<dbReference type="Pfam" id="PF00672">
    <property type="entry name" value="HAMP"/>
    <property type="match status" value="1"/>
</dbReference>
<dbReference type="PROSITE" id="PS50885">
    <property type="entry name" value="HAMP"/>
    <property type="match status" value="1"/>
</dbReference>
<keyword evidence="6 10" id="KW-0812">Transmembrane</keyword>
<dbReference type="PANTHER" id="PTHR45436:SF5">
    <property type="entry name" value="SENSOR HISTIDINE KINASE TRCS"/>
    <property type="match status" value="1"/>
</dbReference>
<evidence type="ECO:0000256" key="7">
    <source>
        <dbReference type="ARBA" id="ARBA00022777"/>
    </source>
</evidence>
<comment type="subcellular location">
    <subcellularLocation>
        <location evidence="2">Membrane</location>
    </subcellularLocation>
</comment>
<evidence type="ECO:0000256" key="3">
    <source>
        <dbReference type="ARBA" id="ARBA00012438"/>
    </source>
</evidence>
<comment type="catalytic activity">
    <reaction evidence="1">
        <text>ATP + protein L-histidine = ADP + protein N-phospho-L-histidine.</text>
        <dbReference type="EC" id="2.7.13.3"/>
    </reaction>
</comment>
<accession>A0A0N8H9I0</accession>
<evidence type="ECO:0000313" key="13">
    <source>
        <dbReference type="EMBL" id="KPM47428.1"/>
    </source>
</evidence>
<dbReference type="InterPro" id="IPR036890">
    <property type="entry name" value="HATPase_C_sf"/>
</dbReference>
<feature type="domain" description="Histidine kinase" evidence="11">
    <location>
        <begin position="239"/>
        <end position="455"/>
    </location>
</feature>
<reference evidence="13 14" key="1">
    <citation type="submission" date="2015-07" db="EMBL/GenBank/DDBJ databases">
        <title>The draft genome sequence of Leadbetterella sp. JN14-9.</title>
        <authorList>
            <person name="Liu Y."/>
            <person name="Du J."/>
            <person name="Shao Z."/>
        </authorList>
    </citation>
    <scope>NUCLEOTIDE SEQUENCE [LARGE SCALE GENOMIC DNA]</scope>
    <source>
        <strain evidence="13 14">JN14-9</strain>
    </source>
</reference>
<dbReference type="CDD" id="cd06225">
    <property type="entry name" value="HAMP"/>
    <property type="match status" value="1"/>
</dbReference>
<feature type="domain" description="HAMP" evidence="12">
    <location>
        <begin position="178"/>
        <end position="231"/>
    </location>
</feature>
<dbReference type="Pfam" id="PF02518">
    <property type="entry name" value="HATPase_c"/>
    <property type="match status" value="1"/>
</dbReference>
<evidence type="ECO:0000259" key="11">
    <source>
        <dbReference type="PROSITE" id="PS50109"/>
    </source>
</evidence>